<dbReference type="EMBL" id="JAAHCF010000117">
    <property type="protein sequence ID" value="KAK8147919.1"/>
    <property type="molecule type" value="Genomic_DNA"/>
</dbReference>
<reference evidence="2 3" key="1">
    <citation type="submission" date="2020-02" db="EMBL/GenBank/DDBJ databases">
        <title>Comparative genomics of the hypocrealean fungal genus Beauvera.</title>
        <authorList>
            <person name="Showalter D.N."/>
            <person name="Bushley K.E."/>
            <person name="Rehner S.A."/>
        </authorList>
    </citation>
    <scope>NUCLEOTIDE SEQUENCE [LARGE SCALE GENOMIC DNA]</scope>
    <source>
        <strain evidence="2 3">ARSEF4384</strain>
    </source>
</reference>
<feature type="region of interest" description="Disordered" evidence="1">
    <location>
        <begin position="1"/>
        <end position="60"/>
    </location>
</feature>
<feature type="region of interest" description="Disordered" evidence="1">
    <location>
        <begin position="512"/>
        <end position="549"/>
    </location>
</feature>
<accession>A0AAW0S1B5</accession>
<organism evidence="2 3">
    <name type="scientific">Beauveria asiatica</name>
    <dbReference type="NCBI Taxonomy" id="1069075"/>
    <lineage>
        <taxon>Eukaryota</taxon>
        <taxon>Fungi</taxon>
        <taxon>Dikarya</taxon>
        <taxon>Ascomycota</taxon>
        <taxon>Pezizomycotina</taxon>
        <taxon>Sordariomycetes</taxon>
        <taxon>Hypocreomycetidae</taxon>
        <taxon>Hypocreales</taxon>
        <taxon>Cordycipitaceae</taxon>
        <taxon>Beauveria</taxon>
    </lineage>
</organism>
<proteinExistence type="predicted"/>
<sequence length="549" mass="61559">MFRSFVSFFRGRNSDPPPEYHTVDPLNRQDGQESPPTERGNAPLLEPDYESPTEQDDTPRNRFDYYVDLRRFQQLVEWQIRHISPDLYGDFDSRVEVARDWVIDCWKRHGIWAASWRGTGPSHNDKWPCRDSGGMPTSLLSLELEWEMEHLVELHRPTRIPELFGSQYLPPSRDVPLQWGFDHLVRTALYNVKKRWRRAGFPCSGVDQPGVRFCRDLKLLYASLPIPAREKLDSLDACCWADLFRGETRQNQAPRTDMFGRLIGDAQPNASQTADVWELEPPETDIWGRINGDAQANSMPSPTTDGSVLQAPRTTIFGRVIRDAQANAMSSLSADGSVLEQPRTGIFGRSNEGIFGRSNEGIFGRSNEDVQVATMLRPTADGLELEQPQTGIFGRSNEDAQVTTMLSPTADGLELEQPRTGIFGRLNGDAQANAMPSPTADGSVLEQPRTGIFGRSNGDAQVTTILSPTADGLELEPTRTDISGRITRDAQANATPSPTADGLELEEISQMVQTRRTARRGGRVPRRPPRRRGVVKRRRGVAERRRRGS</sequence>
<feature type="compositionally biased region" description="Basic residues" evidence="1">
    <location>
        <begin position="516"/>
        <end position="549"/>
    </location>
</feature>
<protein>
    <submittedName>
        <fullName evidence="2">Uncharacterized protein</fullName>
    </submittedName>
</protein>
<dbReference type="Proteomes" id="UP001397290">
    <property type="component" value="Unassembled WGS sequence"/>
</dbReference>
<gene>
    <name evidence="2" type="ORF">G3M48_000710</name>
</gene>
<name>A0AAW0S1B5_9HYPO</name>
<evidence type="ECO:0000313" key="2">
    <source>
        <dbReference type="EMBL" id="KAK8147919.1"/>
    </source>
</evidence>
<evidence type="ECO:0000256" key="1">
    <source>
        <dbReference type="SAM" id="MobiDB-lite"/>
    </source>
</evidence>
<feature type="compositionally biased region" description="Acidic residues" evidence="1">
    <location>
        <begin position="47"/>
        <end position="56"/>
    </location>
</feature>
<comment type="caution">
    <text evidence="2">The sequence shown here is derived from an EMBL/GenBank/DDBJ whole genome shotgun (WGS) entry which is preliminary data.</text>
</comment>
<evidence type="ECO:0000313" key="3">
    <source>
        <dbReference type="Proteomes" id="UP001397290"/>
    </source>
</evidence>
<dbReference type="AlphaFoldDB" id="A0AAW0S1B5"/>
<keyword evidence="3" id="KW-1185">Reference proteome</keyword>